<evidence type="ECO:0000256" key="15">
    <source>
        <dbReference type="ARBA" id="ARBA00022840"/>
    </source>
</evidence>
<evidence type="ECO:0000256" key="14">
    <source>
        <dbReference type="ARBA" id="ARBA00022777"/>
    </source>
</evidence>
<evidence type="ECO:0000256" key="11">
    <source>
        <dbReference type="ARBA" id="ARBA00022729"/>
    </source>
</evidence>
<dbReference type="Gene3D" id="1.10.510.10">
    <property type="entry name" value="Transferase(Phosphotransferase) domain 1"/>
    <property type="match status" value="1"/>
</dbReference>
<dbReference type="EC" id="2.7.11.1" evidence="4"/>
<dbReference type="InterPro" id="IPR001611">
    <property type="entry name" value="Leu-rich_rpt"/>
</dbReference>
<keyword evidence="12" id="KW-0677">Repeat</keyword>
<name>A0A484N4Q3_9ASTE</name>
<dbReference type="Pfam" id="PF00069">
    <property type="entry name" value="Pkinase"/>
    <property type="match status" value="1"/>
</dbReference>
<dbReference type="FunFam" id="3.30.200.20:FF:000432">
    <property type="entry name" value="LRR receptor-like serine/threonine-protein kinase EFR"/>
    <property type="match status" value="1"/>
</dbReference>
<evidence type="ECO:0000256" key="9">
    <source>
        <dbReference type="ARBA" id="ARBA00022679"/>
    </source>
</evidence>
<dbReference type="InterPro" id="IPR000719">
    <property type="entry name" value="Prot_kinase_dom"/>
</dbReference>
<feature type="transmembrane region" description="Helical" evidence="23">
    <location>
        <begin position="649"/>
        <end position="675"/>
    </location>
</feature>
<dbReference type="Pfam" id="PF13855">
    <property type="entry name" value="LRR_8"/>
    <property type="match status" value="1"/>
</dbReference>
<reference evidence="25 26" key="1">
    <citation type="submission" date="2018-04" db="EMBL/GenBank/DDBJ databases">
        <authorList>
            <person name="Vogel A."/>
        </authorList>
    </citation>
    <scope>NUCLEOTIDE SEQUENCE [LARGE SCALE GENOMIC DNA]</scope>
</reference>
<dbReference type="PROSITE" id="PS50011">
    <property type="entry name" value="PROTEIN_KINASE_DOM"/>
    <property type="match status" value="1"/>
</dbReference>
<evidence type="ECO:0000256" key="22">
    <source>
        <dbReference type="PROSITE-ProRule" id="PRU10141"/>
    </source>
</evidence>
<evidence type="ECO:0000256" key="19">
    <source>
        <dbReference type="ARBA" id="ARBA00023180"/>
    </source>
</evidence>
<dbReference type="Gene3D" id="3.80.10.10">
    <property type="entry name" value="Ribonuclease Inhibitor"/>
    <property type="match status" value="3"/>
</dbReference>
<keyword evidence="7" id="KW-0597">Phosphoprotein</keyword>
<dbReference type="FunFam" id="3.80.10.10:FF:000288">
    <property type="entry name" value="LRR receptor-like serine/threonine-protein kinase EFR"/>
    <property type="match status" value="1"/>
</dbReference>
<keyword evidence="15 22" id="KW-0067">ATP-binding</keyword>
<keyword evidence="14" id="KW-0418">Kinase</keyword>
<dbReference type="OrthoDB" id="676979at2759"/>
<keyword evidence="8" id="KW-0433">Leucine-rich repeat</keyword>
<dbReference type="GO" id="GO:0051707">
    <property type="term" value="P:response to other organism"/>
    <property type="evidence" value="ECO:0007669"/>
    <property type="project" value="UniProtKB-ARBA"/>
</dbReference>
<proteinExistence type="inferred from homology"/>
<dbReference type="Pfam" id="PF00560">
    <property type="entry name" value="LRR_1"/>
    <property type="match status" value="5"/>
</dbReference>
<dbReference type="GO" id="GO:0005886">
    <property type="term" value="C:plasma membrane"/>
    <property type="evidence" value="ECO:0007669"/>
    <property type="project" value="UniProtKB-SubCell"/>
</dbReference>
<keyword evidence="26" id="KW-1185">Reference proteome</keyword>
<dbReference type="AlphaFoldDB" id="A0A484N4Q3"/>
<evidence type="ECO:0000256" key="12">
    <source>
        <dbReference type="ARBA" id="ARBA00022737"/>
    </source>
</evidence>
<keyword evidence="13 22" id="KW-0547">Nucleotide-binding</keyword>
<dbReference type="FunFam" id="1.10.510.10:FF:000358">
    <property type="entry name" value="Putative leucine-rich repeat receptor-like serine/threonine-protein kinase"/>
    <property type="match status" value="1"/>
</dbReference>
<evidence type="ECO:0000256" key="21">
    <source>
        <dbReference type="ARBA" id="ARBA00048679"/>
    </source>
</evidence>
<dbReference type="InterPro" id="IPR011009">
    <property type="entry name" value="Kinase-like_dom_sf"/>
</dbReference>
<dbReference type="PROSITE" id="PS00107">
    <property type="entry name" value="PROTEIN_KINASE_ATP"/>
    <property type="match status" value="1"/>
</dbReference>
<gene>
    <name evidence="25" type="ORF">CCAM_LOCUS38061</name>
</gene>
<evidence type="ECO:0000256" key="6">
    <source>
        <dbReference type="ARBA" id="ARBA00022527"/>
    </source>
</evidence>
<evidence type="ECO:0000256" key="10">
    <source>
        <dbReference type="ARBA" id="ARBA00022692"/>
    </source>
</evidence>
<keyword evidence="6" id="KW-0723">Serine/threonine-protein kinase</keyword>
<dbReference type="PANTHER" id="PTHR27008:SF596">
    <property type="entry name" value="OS02G0215500 PROTEIN"/>
    <property type="match status" value="1"/>
</dbReference>
<organism evidence="25 26">
    <name type="scientific">Cuscuta campestris</name>
    <dbReference type="NCBI Taxonomy" id="132261"/>
    <lineage>
        <taxon>Eukaryota</taxon>
        <taxon>Viridiplantae</taxon>
        <taxon>Streptophyta</taxon>
        <taxon>Embryophyta</taxon>
        <taxon>Tracheophyta</taxon>
        <taxon>Spermatophyta</taxon>
        <taxon>Magnoliopsida</taxon>
        <taxon>eudicotyledons</taxon>
        <taxon>Gunneridae</taxon>
        <taxon>Pentapetalae</taxon>
        <taxon>asterids</taxon>
        <taxon>lamiids</taxon>
        <taxon>Solanales</taxon>
        <taxon>Convolvulaceae</taxon>
        <taxon>Cuscuteae</taxon>
        <taxon>Cuscuta</taxon>
        <taxon>Cuscuta subgen. Grammica</taxon>
        <taxon>Cuscuta sect. Cleistogrammica</taxon>
    </lineage>
</organism>
<dbReference type="InterPro" id="IPR051809">
    <property type="entry name" value="Plant_receptor-like_S/T_kinase"/>
</dbReference>
<dbReference type="InterPro" id="IPR003591">
    <property type="entry name" value="Leu-rich_rpt_typical-subtyp"/>
</dbReference>
<sequence>MSSGLVLCSHFFQTALLYCIIFIFIPSAPKSFASSNSTDSAALLAFKSEIHDPRGAMNSWNESIHFCQWGGVTCGRRHRRVTKLDLNSMGLEGSLSPSLGNLSFLREINLHNNTLRGEIPSELGNLLRLQILLLMNNSLVGNIPANLSRCTNIRFLHLGHNNLVGNIPFEIRFMTKLEVLALHENHLVGGIPSFLGNFTSLRKLSLAHNLLGGTIPDELGGLKSLTALGLGDNNLSGIIPPSIYNLSSIIIFSVSQNSLHGSLPQNLGLFFPYLQLFEISSNLFSGSIPVSLSNASNLQILEIFRNSLSGKVFVDFGGMLQLGDLNMGNNLLGSGEPDELSFLTSLVNCSNLQHLDFGHNKFMGALPSSIANLSTKLGFLNMLSNQLYGDIPSGIGNLANLYLLDIGYNQFTGAIPAELGKLHNLQYMSIARNKVSGDIPSSLGNITSLAELYLMKNKLQKTIPPSLGQCQRLMALDLSQNELVGSIPQQIFGTSSQPVLLNLNLSGNHLAGSMPLDFGNLKNIVKLDVSYNRLSGEIPKGLTSCTRLQILHMQANSLNGSIPQSISSMKELEFIDISHNKLSGRIPNSLETLHLAYLNLSFNNFEGDVPSKGVFANASGVSVAGNTMLCGGISELGLPKCSQPKNMHLVVKIIISLSCAFLGAALLTCSIFWMVKRRNVQESSTTVLMKELAQVSYNDLLEATDGFSSTNLVGEGNFGSVYKGTVDKLGEFVAIKVLKLQNKKAAKSFLAECKALASIRHRNLVKVITCCSSVDFQGNEFKALVYQFMINGSLDTWLHQVNDRQVESQTLGLLQRINIAIDVACAVDYLHHHNPTKIIHCDLKPSNILLDADMTAHVSDFGLVKFLSGLSTSNESSSIGVRGTVGYTAPEYGLGSQVSTYGDVYSYGILLLEMMTGKRPTEAIFEEGQNLHSHASLALPNRVVAIVDPVLLNDGPEDNSVTNHWQGTQIRDEVRNACVASLVQIGVVCSMESPQERMDIKDVIVELQKIKNMFIRNGRSRS</sequence>
<evidence type="ECO:0000256" key="5">
    <source>
        <dbReference type="ARBA" id="ARBA00022475"/>
    </source>
</evidence>
<evidence type="ECO:0000256" key="4">
    <source>
        <dbReference type="ARBA" id="ARBA00012513"/>
    </source>
</evidence>
<comment type="subcellular location">
    <subcellularLocation>
        <location evidence="1">Cell membrane</location>
        <topology evidence="1">Single-pass membrane protein</topology>
    </subcellularLocation>
    <subcellularLocation>
        <location evidence="2">Membrane</location>
        <topology evidence="2">Single-pass type I membrane protein</topology>
    </subcellularLocation>
</comment>
<accession>A0A484N4Q3</accession>
<dbReference type="PROSITE" id="PS00108">
    <property type="entry name" value="PROTEIN_KINASE_ST"/>
    <property type="match status" value="1"/>
</dbReference>
<dbReference type="InterPro" id="IPR008271">
    <property type="entry name" value="Ser/Thr_kinase_AS"/>
</dbReference>
<dbReference type="Pfam" id="PF08263">
    <property type="entry name" value="LRRNT_2"/>
    <property type="match status" value="1"/>
</dbReference>
<protein>
    <recommendedName>
        <fullName evidence="4">non-specific serine/threonine protein kinase</fullName>
        <ecNumber evidence="4">2.7.11.1</ecNumber>
    </recommendedName>
</protein>
<keyword evidence="10 23" id="KW-0812">Transmembrane</keyword>
<evidence type="ECO:0000256" key="1">
    <source>
        <dbReference type="ARBA" id="ARBA00004162"/>
    </source>
</evidence>
<dbReference type="SMART" id="SM00369">
    <property type="entry name" value="LRR_TYP"/>
    <property type="match status" value="7"/>
</dbReference>
<dbReference type="SUPFAM" id="SSF52058">
    <property type="entry name" value="L domain-like"/>
    <property type="match status" value="2"/>
</dbReference>
<dbReference type="FunFam" id="3.80.10.10:FF:000101">
    <property type="entry name" value="LRR receptor-like serine/threonine-protein kinase ERECTA"/>
    <property type="match status" value="1"/>
</dbReference>
<dbReference type="InterPro" id="IPR017441">
    <property type="entry name" value="Protein_kinase_ATP_BS"/>
</dbReference>
<comment type="similarity">
    <text evidence="3">Belongs to the protein kinase superfamily. Ser/Thr protein kinase family.</text>
</comment>
<evidence type="ECO:0000256" key="20">
    <source>
        <dbReference type="ARBA" id="ARBA00047899"/>
    </source>
</evidence>
<dbReference type="FunFam" id="3.80.10.10:FF:000041">
    <property type="entry name" value="LRR receptor-like serine/threonine-protein kinase ERECTA"/>
    <property type="match status" value="1"/>
</dbReference>
<evidence type="ECO:0000256" key="8">
    <source>
        <dbReference type="ARBA" id="ARBA00022614"/>
    </source>
</evidence>
<keyword evidence="5" id="KW-1003">Cell membrane</keyword>
<evidence type="ECO:0000256" key="23">
    <source>
        <dbReference type="SAM" id="Phobius"/>
    </source>
</evidence>
<keyword evidence="17 23" id="KW-0472">Membrane</keyword>
<evidence type="ECO:0000313" key="25">
    <source>
        <dbReference type="EMBL" id="VFQ96285.1"/>
    </source>
</evidence>
<dbReference type="Gene3D" id="3.30.200.20">
    <property type="entry name" value="Phosphorylase Kinase, domain 1"/>
    <property type="match status" value="1"/>
</dbReference>
<dbReference type="EMBL" id="OOIL02005938">
    <property type="protein sequence ID" value="VFQ96285.1"/>
    <property type="molecule type" value="Genomic_DNA"/>
</dbReference>
<dbReference type="InterPro" id="IPR032675">
    <property type="entry name" value="LRR_dom_sf"/>
</dbReference>
<evidence type="ECO:0000256" key="16">
    <source>
        <dbReference type="ARBA" id="ARBA00022989"/>
    </source>
</evidence>
<dbReference type="GO" id="GO:0004674">
    <property type="term" value="F:protein serine/threonine kinase activity"/>
    <property type="evidence" value="ECO:0007669"/>
    <property type="project" value="UniProtKB-KW"/>
</dbReference>
<evidence type="ECO:0000313" key="26">
    <source>
        <dbReference type="Proteomes" id="UP000595140"/>
    </source>
</evidence>
<comment type="catalytic activity">
    <reaction evidence="21">
        <text>L-seryl-[protein] + ATP = O-phospho-L-seryl-[protein] + ADP + H(+)</text>
        <dbReference type="Rhea" id="RHEA:17989"/>
        <dbReference type="Rhea" id="RHEA-COMP:9863"/>
        <dbReference type="Rhea" id="RHEA-COMP:11604"/>
        <dbReference type="ChEBI" id="CHEBI:15378"/>
        <dbReference type="ChEBI" id="CHEBI:29999"/>
        <dbReference type="ChEBI" id="CHEBI:30616"/>
        <dbReference type="ChEBI" id="CHEBI:83421"/>
        <dbReference type="ChEBI" id="CHEBI:456216"/>
        <dbReference type="EC" id="2.7.11.1"/>
    </reaction>
</comment>
<evidence type="ECO:0000256" key="3">
    <source>
        <dbReference type="ARBA" id="ARBA00008684"/>
    </source>
</evidence>
<dbReference type="SUPFAM" id="SSF56112">
    <property type="entry name" value="Protein kinase-like (PK-like)"/>
    <property type="match status" value="1"/>
</dbReference>
<evidence type="ECO:0000256" key="7">
    <source>
        <dbReference type="ARBA" id="ARBA00022553"/>
    </source>
</evidence>
<evidence type="ECO:0000256" key="18">
    <source>
        <dbReference type="ARBA" id="ARBA00023170"/>
    </source>
</evidence>
<dbReference type="GO" id="GO:0005524">
    <property type="term" value="F:ATP binding"/>
    <property type="evidence" value="ECO:0007669"/>
    <property type="project" value="UniProtKB-UniRule"/>
</dbReference>
<keyword evidence="11" id="KW-0732">Signal</keyword>
<dbReference type="SMART" id="SM00220">
    <property type="entry name" value="S_TKc"/>
    <property type="match status" value="1"/>
</dbReference>
<comment type="catalytic activity">
    <reaction evidence="20">
        <text>L-threonyl-[protein] + ATP = O-phospho-L-threonyl-[protein] + ADP + H(+)</text>
        <dbReference type="Rhea" id="RHEA:46608"/>
        <dbReference type="Rhea" id="RHEA-COMP:11060"/>
        <dbReference type="Rhea" id="RHEA-COMP:11605"/>
        <dbReference type="ChEBI" id="CHEBI:15378"/>
        <dbReference type="ChEBI" id="CHEBI:30013"/>
        <dbReference type="ChEBI" id="CHEBI:30616"/>
        <dbReference type="ChEBI" id="CHEBI:61977"/>
        <dbReference type="ChEBI" id="CHEBI:456216"/>
        <dbReference type="EC" id="2.7.11.1"/>
    </reaction>
</comment>
<feature type="binding site" evidence="22">
    <location>
        <position position="736"/>
    </location>
    <ligand>
        <name>ATP</name>
        <dbReference type="ChEBI" id="CHEBI:30616"/>
    </ligand>
</feature>
<dbReference type="Proteomes" id="UP000595140">
    <property type="component" value="Unassembled WGS sequence"/>
</dbReference>
<keyword evidence="18" id="KW-0675">Receptor</keyword>
<dbReference type="GO" id="GO:0006952">
    <property type="term" value="P:defense response"/>
    <property type="evidence" value="ECO:0007669"/>
    <property type="project" value="UniProtKB-ARBA"/>
</dbReference>
<dbReference type="PANTHER" id="PTHR27008">
    <property type="entry name" value="OS04G0122200 PROTEIN"/>
    <property type="match status" value="1"/>
</dbReference>
<evidence type="ECO:0000256" key="2">
    <source>
        <dbReference type="ARBA" id="ARBA00004479"/>
    </source>
</evidence>
<keyword evidence="9" id="KW-0808">Transferase</keyword>
<evidence type="ECO:0000259" key="24">
    <source>
        <dbReference type="PROSITE" id="PS50011"/>
    </source>
</evidence>
<keyword evidence="16 23" id="KW-1133">Transmembrane helix</keyword>
<evidence type="ECO:0000256" key="13">
    <source>
        <dbReference type="ARBA" id="ARBA00022741"/>
    </source>
</evidence>
<feature type="domain" description="Protein kinase" evidence="24">
    <location>
        <begin position="707"/>
        <end position="1015"/>
    </location>
</feature>
<keyword evidence="19" id="KW-0325">Glycoprotein</keyword>
<dbReference type="InterPro" id="IPR013210">
    <property type="entry name" value="LRR_N_plant-typ"/>
</dbReference>
<evidence type="ECO:0000256" key="17">
    <source>
        <dbReference type="ARBA" id="ARBA00023136"/>
    </source>
</evidence>